<sequence>MGMSSWWMTVTIHEDDVPYDLADSDNEVLTNSDDDKVATVVYSSDKEDDLIFCCRGPGAQKGRAMGGSDGGMKGVCKAKKNIKLKKAFNNFVGELVREFSMHYPSGYDIVETKKAHIQGRPTRHRRGPRWDIITEGIDAYFAKRYDDNKYNM</sequence>
<dbReference type="EMBL" id="BQNB010009441">
    <property type="protein sequence ID" value="GJS63566.1"/>
    <property type="molecule type" value="Genomic_DNA"/>
</dbReference>
<dbReference type="Proteomes" id="UP001151760">
    <property type="component" value="Unassembled WGS sequence"/>
</dbReference>
<organism evidence="1 2">
    <name type="scientific">Tanacetum coccineum</name>
    <dbReference type="NCBI Taxonomy" id="301880"/>
    <lineage>
        <taxon>Eukaryota</taxon>
        <taxon>Viridiplantae</taxon>
        <taxon>Streptophyta</taxon>
        <taxon>Embryophyta</taxon>
        <taxon>Tracheophyta</taxon>
        <taxon>Spermatophyta</taxon>
        <taxon>Magnoliopsida</taxon>
        <taxon>eudicotyledons</taxon>
        <taxon>Gunneridae</taxon>
        <taxon>Pentapetalae</taxon>
        <taxon>asterids</taxon>
        <taxon>campanulids</taxon>
        <taxon>Asterales</taxon>
        <taxon>Asteraceae</taxon>
        <taxon>Asteroideae</taxon>
        <taxon>Anthemideae</taxon>
        <taxon>Anthemidinae</taxon>
        <taxon>Tanacetum</taxon>
    </lineage>
</organism>
<evidence type="ECO:0000313" key="2">
    <source>
        <dbReference type="Proteomes" id="UP001151760"/>
    </source>
</evidence>
<reference evidence="1" key="2">
    <citation type="submission" date="2022-01" db="EMBL/GenBank/DDBJ databases">
        <authorList>
            <person name="Yamashiro T."/>
            <person name="Shiraishi A."/>
            <person name="Satake H."/>
            <person name="Nakayama K."/>
        </authorList>
    </citation>
    <scope>NUCLEOTIDE SEQUENCE</scope>
</reference>
<reference evidence="1" key="1">
    <citation type="journal article" date="2022" name="Int. J. Mol. Sci.">
        <title>Draft Genome of Tanacetum Coccineum: Genomic Comparison of Closely Related Tanacetum-Family Plants.</title>
        <authorList>
            <person name="Yamashiro T."/>
            <person name="Shiraishi A."/>
            <person name="Nakayama K."/>
            <person name="Satake H."/>
        </authorList>
    </citation>
    <scope>NUCLEOTIDE SEQUENCE</scope>
</reference>
<comment type="caution">
    <text evidence="1">The sequence shown here is derived from an EMBL/GenBank/DDBJ whole genome shotgun (WGS) entry which is preliminary data.</text>
</comment>
<gene>
    <name evidence="1" type="ORF">Tco_0678130</name>
</gene>
<accession>A0ABQ4XE49</accession>
<keyword evidence="2" id="KW-1185">Reference proteome</keyword>
<protein>
    <submittedName>
        <fullName evidence="1">Uncharacterized protein</fullName>
    </submittedName>
</protein>
<proteinExistence type="predicted"/>
<evidence type="ECO:0000313" key="1">
    <source>
        <dbReference type="EMBL" id="GJS63566.1"/>
    </source>
</evidence>
<name>A0ABQ4XE49_9ASTR</name>